<dbReference type="EMBL" id="HBEG01003200">
    <property type="protein sequence ID" value="CAD8346133.1"/>
    <property type="molecule type" value="Transcribed_RNA"/>
</dbReference>
<gene>
    <name evidence="1" type="ORF">PBAH0796_LOCUS1871</name>
</gene>
<name>A0A7R9ZWM3_9DINO</name>
<accession>A0A7R9ZWM3</accession>
<sequence length="465" mass="50264">MDALCVDANDDAEAGCESLNTPMFPVHHSTYVSADSVGTHTARWLLVTVISAGAATVLLGLSHRTGGTLTAEQSSLFSVRGSPACSGVGVDCGTTRCCLDPNSLCFRKNSTYAECRQSCVVGLQVDDPPGPRLSWTCDTVWPELLLPEAGQKHLHPALAPAGKDVSALAKCTADTGNCKDTGCCKNSNRKCYEKDPYWSGCLTGCEPGRHAQDPLAVRTEWSCRPHLHPGPSLFCFAICTSSGSDEVLMKSQAQKRAGLFSCDDYRIFSDRDMELPNTQVLPQVVAQKGVAGALTATWVNANAFIAAWDQILTKNLFVGHEWVVKADPDCVFVTGRLRSHLSQPQFSGPAQGPLGAYLKNCAGGPRGLQLFGSMEVLSRNAVQTMKNNWGRCQGEVQHALSGEDMWLQQSLDMLHVPAVEDYNALVADGYCPSSSSPEVCSPTFMAYHPKKLPDQWLKCWEEANK</sequence>
<organism evidence="1">
    <name type="scientific">Pyrodinium bahamense</name>
    <dbReference type="NCBI Taxonomy" id="73915"/>
    <lineage>
        <taxon>Eukaryota</taxon>
        <taxon>Sar</taxon>
        <taxon>Alveolata</taxon>
        <taxon>Dinophyceae</taxon>
        <taxon>Gonyaulacales</taxon>
        <taxon>Pyrocystaceae</taxon>
        <taxon>Pyrodinium</taxon>
    </lineage>
</organism>
<proteinExistence type="predicted"/>
<dbReference type="AlphaFoldDB" id="A0A7R9ZWM3"/>
<reference evidence="1" key="1">
    <citation type="submission" date="2021-01" db="EMBL/GenBank/DDBJ databases">
        <authorList>
            <person name="Corre E."/>
            <person name="Pelletier E."/>
            <person name="Niang G."/>
            <person name="Scheremetjew M."/>
            <person name="Finn R."/>
            <person name="Kale V."/>
            <person name="Holt S."/>
            <person name="Cochrane G."/>
            <person name="Meng A."/>
            <person name="Brown T."/>
            <person name="Cohen L."/>
        </authorList>
    </citation>
    <scope>NUCLEOTIDE SEQUENCE</scope>
    <source>
        <strain evidence="1">Pbaha01</strain>
    </source>
</reference>
<evidence type="ECO:0000313" key="1">
    <source>
        <dbReference type="EMBL" id="CAD8346133.1"/>
    </source>
</evidence>
<protein>
    <submittedName>
        <fullName evidence="1">Uncharacterized protein</fullName>
    </submittedName>
</protein>